<comment type="caution">
    <text evidence="1">The sequence shown here is derived from an EMBL/GenBank/DDBJ whole genome shotgun (WGS) entry which is preliminary data.</text>
</comment>
<feature type="non-terminal residue" evidence="1">
    <location>
        <position position="211"/>
    </location>
</feature>
<dbReference type="AlphaFoldDB" id="A0A9N9HES6"/>
<dbReference type="Proteomes" id="UP000789759">
    <property type="component" value="Unassembled WGS sequence"/>
</dbReference>
<proteinExistence type="predicted"/>
<keyword evidence="2" id="KW-1185">Reference proteome</keyword>
<dbReference type="Gene3D" id="1.10.10.60">
    <property type="entry name" value="Homeodomain-like"/>
    <property type="match status" value="1"/>
</dbReference>
<reference evidence="1" key="1">
    <citation type="submission" date="2021-06" db="EMBL/GenBank/DDBJ databases">
        <authorList>
            <person name="Kallberg Y."/>
            <person name="Tangrot J."/>
            <person name="Rosling A."/>
        </authorList>
    </citation>
    <scope>NUCLEOTIDE SEQUENCE</scope>
    <source>
        <strain evidence="1">FL966</strain>
    </source>
</reference>
<accession>A0A9N9HES6</accession>
<sequence>SSSTNIKKKITLTDAQKKELCRKKYNNPNLKGIELAKEYGISEQSVSDILKHSEYWLGLKDNSTLIQAKRIIIHSWGRAGILPSITSMPEKTRLDVFLFEETELNVSISEKTELEKEIINLIQRLPIDDPINAYKYIEIDNYINIEEDLTIDDIIDVVNKQDKSELEKEQNEEMIKIGNAMVELDKVIKYIQQNDLKITSSLIKDLYSLKK</sequence>
<dbReference type="InterPro" id="IPR009057">
    <property type="entry name" value="Homeodomain-like_sf"/>
</dbReference>
<name>A0A9N9HES6_9GLOM</name>
<gene>
    <name evidence="1" type="ORF">CPELLU_LOCUS10469</name>
</gene>
<dbReference type="EMBL" id="CAJVQA010008634">
    <property type="protein sequence ID" value="CAG8674865.1"/>
    <property type="molecule type" value="Genomic_DNA"/>
</dbReference>
<evidence type="ECO:0000313" key="2">
    <source>
        <dbReference type="Proteomes" id="UP000789759"/>
    </source>
</evidence>
<protein>
    <submittedName>
        <fullName evidence="1">9898_t:CDS:1</fullName>
    </submittedName>
</protein>
<organism evidence="1 2">
    <name type="scientific">Cetraspora pellucida</name>
    <dbReference type="NCBI Taxonomy" id="1433469"/>
    <lineage>
        <taxon>Eukaryota</taxon>
        <taxon>Fungi</taxon>
        <taxon>Fungi incertae sedis</taxon>
        <taxon>Mucoromycota</taxon>
        <taxon>Glomeromycotina</taxon>
        <taxon>Glomeromycetes</taxon>
        <taxon>Diversisporales</taxon>
        <taxon>Gigasporaceae</taxon>
        <taxon>Cetraspora</taxon>
    </lineage>
</organism>
<dbReference type="SUPFAM" id="SSF46689">
    <property type="entry name" value="Homeodomain-like"/>
    <property type="match status" value="1"/>
</dbReference>
<evidence type="ECO:0000313" key="1">
    <source>
        <dbReference type="EMBL" id="CAG8674865.1"/>
    </source>
</evidence>
<dbReference type="OrthoDB" id="2425284at2759"/>